<dbReference type="InterPro" id="IPR050763">
    <property type="entry name" value="ABC_transporter_ATP-binding"/>
</dbReference>
<dbReference type="PANTHER" id="PTHR42711">
    <property type="entry name" value="ABC TRANSPORTER ATP-BINDING PROTEIN"/>
    <property type="match status" value="1"/>
</dbReference>
<name>A0A6J4UA15_9BACT</name>
<reference evidence="5" key="1">
    <citation type="submission" date="2020-02" db="EMBL/GenBank/DDBJ databases">
        <authorList>
            <person name="Meier V. D."/>
        </authorList>
    </citation>
    <scope>NUCLEOTIDE SEQUENCE</scope>
    <source>
        <strain evidence="5">AVDCRST_MAG43</strain>
    </source>
</reference>
<evidence type="ECO:0000256" key="3">
    <source>
        <dbReference type="ARBA" id="ARBA00022840"/>
    </source>
</evidence>
<dbReference type="SMART" id="SM00382">
    <property type="entry name" value="AAA"/>
    <property type="match status" value="1"/>
</dbReference>
<dbReference type="InterPro" id="IPR003439">
    <property type="entry name" value="ABC_transporter-like_ATP-bd"/>
</dbReference>
<dbReference type="Pfam" id="PF00005">
    <property type="entry name" value="ABC_tran"/>
    <property type="match status" value="1"/>
</dbReference>
<keyword evidence="2" id="KW-0547">Nucleotide-binding</keyword>
<feature type="domain" description="ABC transporter" evidence="4">
    <location>
        <begin position="18"/>
        <end position="247"/>
    </location>
</feature>
<proteinExistence type="predicted"/>
<organism evidence="5">
    <name type="scientific">uncultured Thermomicrobiales bacterium</name>
    <dbReference type="NCBI Taxonomy" id="1645740"/>
    <lineage>
        <taxon>Bacteria</taxon>
        <taxon>Pseudomonadati</taxon>
        <taxon>Thermomicrobiota</taxon>
        <taxon>Thermomicrobia</taxon>
        <taxon>Thermomicrobiales</taxon>
        <taxon>environmental samples</taxon>
    </lineage>
</organism>
<dbReference type="SUPFAM" id="SSF52540">
    <property type="entry name" value="P-loop containing nucleoside triphosphate hydrolases"/>
    <property type="match status" value="1"/>
</dbReference>
<dbReference type="AlphaFoldDB" id="A0A6J4UA15"/>
<dbReference type="Gene3D" id="3.40.50.300">
    <property type="entry name" value="P-loop containing nucleotide triphosphate hydrolases"/>
    <property type="match status" value="1"/>
</dbReference>
<dbReference type="EMBL" id="CADCWI010000015">
    <property type="protein sequence ID" value="CAA9542754.1"/>
    <property type="molecule type" value="Genomic_DNA"/>
</dbReference>
<gene>
    <name evidence="5" type="ORF">AVDCRST_MAG43-295</name>
</gene>
<keyword evidence="1" id="KW-0813">Transport</keyword>
<protein>
    <submittedName>
        <fullName evidence="5">Efflux ABC transporter, ATP-binding protein</fullName>
    </submittedName>
</protein>
<dbReference type="InterPro" id="IPR027417">
    <property type="entry name" value="P-loop_NTPase"/>
</dbReference>
<sequence length="255" mass="28310">MDQTINVRDLTMNYRAPVRAEGLASAMGSVFRRTYREIHAVREVSFDLHAGEMVGFIGPNGADKTTTLKMLSGILHPTDGEVRVLGHRPWRREPAFLRQIAMIRGSQPIGGPAELTVMDSLRLQQLIYEVPEDAFRHTLKDLSSMLEWGPLLDRQVRALSLGARMRCGLALSLIYRPRVLFLDEPTIGMDVSVVEMTRAFITGYCRETGATMLLTSHYMADVGRLCERATPSGARPVPLPVASAHSCLCSAWRSA</sequence>
<evidence type="ECO:0000256" key="2">
    <source>
        <dbReference type="ARBA" id="ARBA00022741"/>
    </source>
</evidence>
<evidence type="ECO:0000259" key="4">
    <source>
        <dbReference type="PROSITE" id="PS50893"/>
    </source>
</evidence>
<dbReference type="PANTHER" id="PTHR42711:SF4">
    <property type="entry name" value="ABC TRANSPORTER RELATED"/>
    <property type="match status" value="1"/>
</dbReference>
<accession>A0A6J4UA15</accession>
<dbReference type="GO" id="GO:0016887">
    <property type="term" value="F:ATP hydrolysis activity"/>
    <property type="evidence" value="ECO:0007669"/>
    <property type="project" value="InterPro"/>
</dbReference>
<dbReference type="InterPro" id="IPR003593">
    <property type="entry name" value="AAA+_ATPase"/>
</dbReference>
<evidence type="ECO:0000256" key="1">
    <source>
        <dbReference type="ARBA" id="ARBA00022448"/>
    </source>
</evidence>
<evidence type="ECO:0000313" key="5">
    <source>
        <dbReference type="EMBL" id="CAA9542754.1"/>
    </source>
</evidence>
<keyword evidence="3 5" id="KW-0067">ATP-binding</keyword>
<dbReference type="PROSITE" id="PS50893">
    <property type="entry name" value="ABC_TRANSPORTER_2"/>
    <property type="match status" value="1"/>
</dbReference>
<dbReference type="GO" id="GO:0005524">
    <property type="term" value="F:ATP binding"/>
    <property type="evidence" value="ECO:0007669"/>
    <property type="project" value="UniProtKB-KW"/>
</dbReference>